<dbReference type="AlphaFoldDB" id="D5RQB2"/>
<keyword evidence="3" id="KW-1185">Reference proteome</keyword>
<organism evidence="2 3">
    <name type="scientific">Pseudoroseomonas cervicalis ATCC 49957</name>
    <dbReference type="NCBI Taxonomy" id="525371"/>
    <lineage>
        <taxon>Bacteria</taxon>
        <taxon>Pseudomonadati</taxon>
        <taxon>Pseudomonadota</taxon>
        <taxon>Alphaproteobacteria</taxon>
        <taxon>Acetobacterales</taxon>
        <taxon>Roseomonadaceae</taxon>
        <taxon>Roseomonas</taxon>
    </lineage>
</organism>
<keyword evidence="1" id="KW-0732">Signal</keyword>
<comment type="caution">
    <text evidence="2">The sequence shown here is derived from an EMBL/GenBank/DDBJ whole genome shotgun (WGS) entry which is preliminary data.</text>
</comment>
<dbReference type="InterPro" id="IPR009998">
    <property type="entry name" value="YfaZ"/>
</dbReference>
<dbReference type="RefSeq" id="WP_007002304.1">
    <property type="nucleotide sequence ID" value="NZ_GG770777.1"/>
</dbReference>
<evidence type="ECO:0000313" key="2">
    <source>
        <dbReference type="EMBL" id="EFH10511.1"/>
    </source>
</evidence>
<proteinExistence type="predicted"/>
<gene>
    <name evidence="2" type="ORF">HMPREF0731_3274</name>
</gene>
<reference evidence="2 3" key="1">
    <citation type="submission" date="2010-04" db="EMBL/GenBank/DDBJ databases">
        <authorList>
            <person name="Qin X."/>
            <person name="Bachman B."/>
            <person name="Battles P."/>
            <person name="Bell A."/>
            <person name="Bess C."/>
            <person name="Bickham C."/>
            <person name="Chaboub L."/>
            <person name="Chen D."/>
            <person name="Coyle M."/>
            <person name="Deiros D.R."/>
            <person name="Dinh H."/>
            <person name="Forbes L."/>
            <person name="Fowler G."/>
            <person name="Francisco L."/>
            <person name="Fu Q."/>
            <person name="Gubbala S."/>
            <person name="Hale W."/>
            <person name="Han Y."/>
            <person name="Hemphill L."/>
            <person name="Highlander S.K."/>
            <person name="Hirani K."/>
            <person name="Hogues M."/>
            <person name="Jackson L."/>
            <person name="Jakkamsetti A."/>
            <person name="Javaid M."/>
            <person name="Jiang H."/>
            <person name="Korchina V."/>
            <person name="Kovar C."/>
            <person name="Lara F."/>
            <person name="Lee S."/>
            <person name="Mata R."/>
            <person name="Mathew T."/>
            <person name="Moen C."/>
            <person name="Morales K."/>
            <person name="Munidasa M."/>
            <person name="Nazareth L."/>
            <person name="Ngo R."/>
            <person name="Nguyen L."/>
            <person name="Okwuonu G."/>
            <person name="Ongeri F."/>
            <person name="Patil S."/>
            <person name="Petrosino J."/>
            <person name="Pham C."/>
            <person name="Pham P."/>
            <person name="Pu L.-L."/>
            <person name="Puazo M."/>
            <person name="Raj R."/>
            <person name="Reid J."/>
            <person name="Rouhana J."/>
            <person name="Saada N."/>
            <person name="Shang Y."/>
            <person name="Simmons D."/>
            <person name="Thornton R."/>
            <person name="Warren J."/>
            <person name="Weissenberger G."/>
            <person name="Zhang J."/>
            <person name="Zhang L."/>
            <person name="Zhou C."/>
            <person name="Zhu D."/>
            <person name="Muzny D."/>
            <person name="Worley K."/>
            <person name="Gibbs R."/>
        </authorList>
    </citation>
    <scope>NUCLEOTIDE SEQUENCE [LARGE SCALE GENOMIC DNA]</scope>
    <source>
        <strain evidence="2 3">ATCC 49957</strain>
    </source>
</reference>
<dbReference type="HOGENOM" id="CLU_1509491_0_0_5"/>
<evidence type="ECO:0000313" key="3">
    <source>
        <dbReference type="Proteomes" id="UP000005324"/>
    </source>
</evidence>
<protein>
    <submittedName>
        <fullName evidence="2">YfaZ</fullName>
    </submittedName>
</protein>
<dbReference type="Pfam" id="PF07437">
    <property type="entry name" value="YfaZ"/>
    <property type="match status" value="1"/>
</dbReference>
<feature type="signal peptide" evidence="1">
    <location>
        <begin position="1"/>
        <end position="20"/>
    </location>
</feature>
<dbReference type="EMBL" id="ADVL01000658">
    <property type="protein sequence ID" value="EFH10511.1"/>
    <property type="molecule type" value="Genomic_DNA"/>
</dbReference>
<sequence>MRIVLLPALLLLGTAPAALATDLSASLGENYRRLEGRTDLGPVDLSAGWTSRNGRGDVVDLGVGPSIGVGPLTVGVQAKGIYTRSPQGDGEVGAGLGASASVGLVPGLLSAGVDASYAPGELASGDRGDYRSASARLTAHVLPFLSVQGGYRIERMETRGGGEADLAKGFFVGGALRF</sequence>
<dbReference type="Proteomes" id="UP000005324">
    <property type="component" value="Unassembled WGS sequence"/>
</dbReference>
<name>D5RQB2_9PROT</name>
<feature type="chain" id="PRO_5003075723" evidence="1">
    <location>
        <begin position="21"/>
        <end position="178"/>
    </location>
</feature>
<evidence type="ECO:0000256" key="1">
    <source>
        <dbReference type="SAM" id="SignalP"/>
    </source>
</evidence>
<accession>D5RQB2</accession>